<keyword evidence="3" id="KW-1185">Reference proteome</keyword>
<organism evidence="2 3">
    <name type="scientific">Glossina austeni</name>
    <name type="common">Savannah tsetse fly</name>
    <dbReference type="NCBI Taxonomy" id="7395"/>
    <lineage>
        <taxon>Eukaryota</taxon>
        <taxon>Metazoa</taxon>
        <taxon>Ecdysozoa</taxon>
        <taxon>Arthropoda</taxon>
        <taxon>Hexapoda</taxon>
        <taxon>Insecta</taxon>
        <taxon>Pterygota</taxon>
        <taxon>Neoptera</taxon>
        <taxon>Endopterygota</taxon>
        <taxon>Diptera</taxon>
        <taxon>Brachycera</taxon>
        <taxon>Muscomorpha</taxon>
        <taxon>Hippoboscoidea</taxon>
        <taxon>Glossinidae</taxon>
        <taxon>Glossina</taxon>
    </lineage>
</organism>
<name>A0A1A9VRI9_GLOAU</name>
<proteinExistence type="predicted"/>
<keyword evidence="1" id="KW-0472">Membrane</keyword>
<keyword evidence="1" id="KW-0812">Transmembrane</keyword>
<reference evidence="2" key="1">
    <citation type="submission" date="2020-05" db="UniProtKB">
        <authorList>
            <consortium name="EnsemblMetazoa"/>
        </authorList>
    </citation>
    <scope>IDENTIFICATION</scope>
    <source>
        <strain evidence="2">TTRI</strain>
    </source>
</reference>
<feature type="transmembrane region" description="Helical" evidence="1">
    <location>
        <begin position="21"/>
        <end position="43"/>
    </location>
</feature>
<protein>
    <submittedName>
        <fullName evidence="2">Uncharacterized protein</fullName>
    </submittedName>
</protein>
<sequence>MFTLSRQLSSERLANLSKIKCHVKFVPLISTITLYPSFGYFMLTRQTKGCEFVVLSLLRIGSPYTKFLITKRGVEGNYGISSLQTQINSSFSFSLQVLSEAQDFSNYFPYIF</sequence>
<accession>A0A1A9VRI9</accession>
<dbReference type="EnsemblMetazoa" id="GAUT045231-RA">
    <property type="protein sequence ID" value="GAUT045231-PA"/>
    <property type="gene ID" value="GAUT045231"/>
</dbReference>
<evidence type="ECO:0000313" key="3">
    <source>
        <dbReference type="Proteomes" id="UP000078200"/>
    </source>
</evidence>
<dbReference type="AlphaFoldDB" id="A0A1A9VRI9"/>
<evidence type="ECO:0000313" key="2">
    <source>
        <dbReference type="EnsemblMetazoa" id="GAUT045231-PA"/>
    </source>
</evidence>
<dbReference type="Proteomes" id="UP000078200">
    <property type="component" value="Unassembled WGS sequence"/>
</dbReference>
<keyword evidence="1" id="KW-1133">Transmembrane helix</keyword>
<dbReference type="VEuPathDB" id="VectorBase:GAUT045231"/>
<evidence type="ECO:0000256" key="1">
    <source>
        <dbReference type="SAM" id="Phobius"/>
    </source>
</evidence>